<accession>A0A3N3ZMJ3</accession>
<proteinExistence type="predicted"/>
<dbReference type="EMBL" id="RKMF01000016">
    <property type="protein sequence ID" value="ROZ61925.1"/>
    <property type="molecule type" value="Genomic_DNA"/>
</dbReference>
<feature type="transmembrane region" description="Helical" evidence="1">
    <location>
        <begin position="37"/>
        <end position="54"/>
    </location>
</feature>
<dbReference type="AlphaFoldDB" id="A0A3N3ZMJ3"/>
<sequence>MDGPSRRPLNTALLALFAAGASMFMTSGPLWMTVAGMVAGVAGIFFAVVALVRLRLAERRAVIVFSALVAMAVAGFGLVTGGVRLAFWDTVSTYERCMTDSVTISGQAGCQQDMENNLEGILLPGLE</sequence>
<organism evidence="2 3">
    <name type="scientific">Kocuria soli</name>
    <dbReference type="NCBI Taxonomy" id="2485125"/>
    <lineage>
        <taxon>Bacteria</taxon>
        <taxon>Bacillati</taxon>
        <taxon>Actinomycetota</taxon>
        <taxon>Actinomycetes</taxon>
        <taxon>Micrococcales</taxon>
        <taxon>Micrococcaceae</taxon>
        <taxon>Kocuria</taxon>
    </lineage>
</organism>
<keyword evidence="1" id="KW-1133">Transmembrane helix</keyword>
<keyword evidence="1" id="KW-0812">Transmembrane</keyword>
<evidence type="ECO:0000313" key="2">
    <source>
        <dbReference type="EMBL" id="ROZ61925.1"/>
    </source>
</evidence>
<reference evidence="2 3" key="1">
    <citation type="submission" date="2018-10" db="EMBL/GenBank/DDBJ databases">
        <title>Kocuria sp. M5W7-7, whole genome shotgun sequence.</title>
        <authorList>
            <person name="Tuo L."/>
        </authorList>
    </citation>
    <scope>NUCLEOTIDE SEQUENCE [LARGE SCALE GENOMIC DNA]</scope>
    <source>
        <strain evidence="2 3">M5W7-7</strain>
    </source>
</reference>
<evidence type="ECO:0008006" key="4">
    <source>
        <dbReference type="Google" id="ProtNLM"/>
    </source>
</evidence>
<name>A0A3N3ZMJ3_9MICC</name>
<dbReference type="Proteomes" id="UP000270616">
    <property type="component" value="Unassembled WGS sequence"/>
</dbReference>
<feature type="transmembrane region" description="Helical" evidence="1">
    <location>
        <begin position="12"/>
        <end position="31"/>
    </location>
</feature>
<comment type="caution">
    <text evidence="2">The sequence shown here is derived from an EMBL/GenBank/DDBJ whole genome shotgun (WGS) entry which is preliminary data.</text>
</comment>
<gene>
    <name evidence="2" type="ORF">EDL96_11605</name>
</gene>
<keyword evidence="3" id="KW-1185">Reference proteome</keyword>
<keyword evidence="1" id="KW-0472">Membrane</keyword>
<feature type="transmembrane region" description="Helical" evidence="1">
    <location>
        <begin position="61"/>
        <end position="88"/>
    </location>
</feature>
<evidence type="ECO:0000256" key="1">
    <source>
        <dbReference type="SAM" id="Phobius"/>
    </source>
</evidence>
<evidence type="ECO:0000313" key="3">
    <source>
        <dbReference type="Proteomes" id="UP000270616"/>
    </source>
</evidence>
<protein>
    <recommendedName>
        <fullName evidence="4">DUF4190 domain-containing protein</fullName>
    </recommendedName>
</protein>